<accession>A0A8G0ZV23</accession>
<dbReference type="KEGG" id="nsm:JO391_03895"/>
<feature type="domain" description="Sulfatase N-terminal" evidence="2">
    <location>
        <begin position="85"/>
        <end position="497"/>
    </location>
</feature>
<protein>
    <submittedName>
        <fullName evidence="3">Arylsulfatase</fullName>
    </submittedName>
</protein>
<dbReference type="InterPro" id="IPR000917">
    <property type="entry name" value="Sulfatase_N"/>
</dbReference>
<comment type="similarity">
    <text evidence="1">Belongs to the sulfatase family.</text>
</comment>
<dbReference type="Proteomes" id="UP000826300">
    <property type="component" value="Chromosome"/>
</dbReference>
<dbReference type="Gene3D" id="3.40.720.10">
    <property type="entry name" value="Alkaline Phosphatase, subunit A"/>
    <property type="match status" value="1"/>
</dbReference>
<evidence type="ECO:0000256" key="1">
    <source>
        <dbReference type="ARBA" id="ARBA00008779"/>
    </source>
</evidence>
<dbReference type="PANTHER" id="PTHR42693:SF43">
    <property type="entry name" value="BLL2667 PROTEIN"/>
    <property type="match status" value="1"/>
</dbReference>
<dbReference type="PANTHER" id="PTHR42693">
    <property type="entry name" value="ARYLSULFATASE FAMILY MEMBER"/>
    <property type="match status" value="1"/>
</dbReference>
<dbReference type="AlphaFoldDB" id="A0A8G0ZV23"/>
<dbReference type="CDD" id="cd16025">
    <property type="entry name" value="PAS_like"/>
    <property type="match status" value="1"/>
</dbReference>
<evidence type="ECO:0000313" key="4">
    <source>
        <dbReference type="Proteomes" id="UP000826300"/>
    </source>
</evidence>
<keyword evidence="4" id="KW-1185">Reference proteome</keyword>
<dbReference type="Pfam" id="PF00884">
    <property type="entry name" value="Sulfatase"/>
    <property type="match status" value="1"/>
</dbReference>
<sequence length="805" mass="86648">MPTTHWMTGGRGGAPLTRARFGAGALVRGGTVLALAVLAAVPAFAEPDRTVLPLAEPPRPVSTVLDVRDAVAPPIFEVTAPEGAPNVLLILIDDLGFGGTSAFGGPVSTPSFDAIAQEGVRFTNFHTQATCSPTRAALLSGRNHHVANMGGIAESGTAFPGNTTQIPNEVASIAEILRLNGYSTAAFGKWHQTPPWETSVSGPFDRWPTGQGFDKFYGFIGFSTNEWAPAIIDGTVRLPAPDRPGYNFMEDVTDQAVNWIRFQKAITPDRPFFAYFAPGAVRAPHHVPEDWAARWKGRFDQGWDEMRRETLARQIEAGVVPAGTELTPRPEAIPAWNSLTDDEKRLYTRQAEVFAGFLEYTDHEIGRVIEAVRETGQLDNTLVIFVAGDNGSGAEGGRNGTMNEFTYFNNVEPTVEELLPYLDRWGGPETLPNWAGGWAMVFNTPYEYVKQVASDFGGTKVGMAIRWPEGGVPAGGGVRGQFTHVVDVAPTILEAAGLPEPVSVNGTAQRPMDGTSLAYAFGDAAAPERHVTQYFEMFGNQAIYHEGWLARSIHRAPWEAQPRSALKDSRWELYDTRSDFSLNNDLAAAEPERLAELRALFLEEASRNFALPMDDRTLERAIPALAGRPDLMAGRNALVLAEGMTGMGENVFLDVKNRSLSITAEVVVPEGGGNGAILVQGGRFGGWALYMKDGVPAYEYNFLGLERFVVTGEDALPPGPATIRFDFAYDGGGPGRGGLGRLSVNGKAVGEGRIGRTQPLLFSADETADVGIDLQTPVAAVFRGGADTRFDGKIATVTVEVNPGP</sequence>
<organism evidence="3 4">
    <name type="scientific">Neotabrizicola shimadae</name>
    <dbReference type="NCBI Taxonomy" id="2807096"/>
    <lineage>
        <taxon>Bacteria</taxon>
        <taxon>Pseudomonadati</taxon>
        <taxon>Pseudomonadota</taxon>
        <taxon>Alphaproteobacteria</taxon>
        <taxon>Rhodobacterales</taxon>
        <taxon>Paracoccaceae</taxon>
        <taxon>Neotabrizicola</taxon>
    </lineage>
</organism>
<dbReference type="InterPro" id="IPR050738">
    <property type="entry name" value="Sulfatase"/>
</dbReference>
<dbReference type="EMBL" id="CP069370">
    <property type="protein sequence ID" value="QYZ70668.1"/>
    <property type="molecule type" value="Genomic_DNA"/>
</dbReference>
<dbReference type="InterPro" id="IPR017850">
    <property type="entry name" value="Alkaline_phosphatase_core_sf"/>
</dbReference>
<name>A0A8G0ZV23_9RHOB</name>
<evidence type="ECO:0000313" key="3">
    <source>
        <dbReference type="EMBL" id="QYZ70668.1"/>
    </source>
</evidence>
<reference evidence="3" key="1">
    <citation type="submission" date="2021-02" db="EMBL/GenBank/DDBJ databases">
        <title>Rhodobacter shimadae sp. nov., an aerobic anoxygenic phototrophic bacterium isolated from a hot spring.</title>
        <authorList>
            <person name="Muramatsu S."/>
            <person name="Haruta S."/>
            <person name="Hirose S."/>
            <person name="Hanada S."/>
        </authorList>
    </citation>
    <scope>NUCLEOTIDE SEQUENCE</scope>
    <source>
        <strain evidence="3">N10</strain>
    </source>
</reference>
<dbReference type="SUPFAM" id="SSF53649">
    <property type="entry name" value="Alkaline phosphatase-like"/>
    <property type="match status" value="1"/>
</dbReference>
<dbReference type="RefSeq" id="WP_220662885.1">
    <property type="nucleotide sequence ID" value="NZ_CP069370.1"/>
</dbReference>
<evidence type="ECO:0000259" key="2">
    <source>
        <dbReference type="Pfam" id="PF00884"/>
    </source>
</evidence>
<proteinExistence type="inferred from homology"/>
<gene>
    <name evidence="3" type="ORF">JO391_03895</name>
</gene>
<dbReference type="Gene3D" id="3.30.1120.10">
    <property type="match status" value="1"/>
</dbReference>